<evidence type="ECO:0000256" key="4">
    <source>
        <dbReference type="ARBA" id="ARBA00023125"/>
    </source>
</evidence>
<dbReference type="GO" id="GO:0006352">
    <property type="term" value="P:DNA-templated transcription initiation"/>
    <property type="evidence" value="ECO:0007669"/>
    <property type="project" value="InterPro"/>
</dbReference>
<dbReference type="Pfam" id="PF08281">
    <property type="entry name" value="Sigma70_r4_2"/>
    <property type="match status" value="1"/>
</dbReference>
<dbReference type="InterPro" id="IPR036388">
    <property type="entry name" value="WH-like_DNA-bd_sf"/>
</dbReference>
<dbReference type="SUPFAM" id="SSF88946">
    <property type="entry name" value="Sigma2 domain of RNA polymerase sigma factors"/>
    <property type="match status" value="1"/>
</dbReference>
<dbReference type="Gene3D" id="1.10.1740.10">
    <property type="match status" value="1"/>
</dbReference>
<gene>
    <name evidence="9" type="ORF">FYJ58_08615</name>
</gene>
<evidence type="ECO:0000313" key="9">
    <source>
        <dbReference type="EMBL" id="MSS63934.1"/>
    </source>
</evidence>
<evidence type="ECO:0000256" key="2">
    <source>
        <dbReference type="ARBA" id="ARBA00023015"/>
    </source>
</evidence>
<dbReference type="PROSITE" id="PS01063">
    <property type="entry name" value="SIGMA70_ECF"/>
    <property type="match status" value="1"/>
</dbReference>
<evidence type="ECO:0000256" key="3">
    <source>
        <dbReference type="ARBA" id="ARBA00023082"/>
    </source>
</evidence>
<dbReference type="InterPro" id="IPR000838">
    <property type="entry name" value="RNA_pol_sigma70_ECF_CS"/>
</dbReference>
<comment type="caution">
    <text evidence="9">The sequence shown here is derived from an EMBL/GenBank/DDBJ whole genome shotgun (WGS) entry which is preliminary data.</text>
</comment>
<dbReference type="PANTHER" id="PTHR43133">
    <property type="entry name" value="RNA POLYMERASE ECF-TYPE SIGMA FACTO"/>
    <property type="match status" value="1"/>
</dbReference>
<reference evidence="9 10" key="1">
    <citation type="submission" date="2019-08" db="EMBL/GenBank/DDBJ databases">
        <title>In-depth cultivation of the pig gut microbiome towards novel bacterial diversity and tailored functional studies.</title>
        <authorList>
            <person name="Wylensek D."/>
            <person name="Hitch T.C.A."/>
            <person name="Clavel T."/>
        </authorList>
    </citation>
    <scope>NUCLEOTIDE SEQUENCE [LARGE SCALE GENOMIC DNA]</scope>
    <source>
        <strain evidence="9 10">WCA-693-APC-MOT-I</strain>
    </source>
</reference>
<dbReference type="InterPro" id="IPR013324">
    <property type="entry name" value="RNA_pol_sigma_r3/r4-like"/>
</dbReference>
<evidence type="ECO:0000259" key="7">
    <source>
        <dbReference type="Pfam" id="PF04542"/>
    </source>
</evidence>
<dbReference type="NCBIfam" id="TIGR02937">
    <property type="entry name" value="sigma70-ECF"/>
    <property type="match status" value="1"/>
</dbReference>
<dbReference type="EMBL" id="VUMT01000011">
    <property type="protein sequence ID" value="MSS63934.1"/>
    <property type="molecule type" value="Genomic_DNA"/>
</dbReference>
<organism evidence="9 10">
    <name type="scientific">Velocimicrobium porci</name>
    <dbReference type="NCBI Taxonomy" id="2606634"/>
    <lineage>
        <taxon>Bacteria</taxon>
        <taxon>Bacillati</taxon>
        <taxon>Bacillota</taxon>
        <taxon>Clostridia</taxon>
        <taxon>Lachnospirales</taxon>
        <taxon>Lachnospiraceae</taxon>
        <taxon>Velocimicrobium</taxon>
    </lineage>
</organism>
<dbReference type="AlphaFoldDB" id="A0A6L5XZ05"/>
<evidence type="ECO:0000259" key="8">
    <source>
        <dbReference type="Pfam" id="PF08281"/>
    </source>
</evidence>
<dbReference type="PANTHER" id="PTHR43133:SF60">
    <property type="entry name" value="RNA POLYMERASE SIGMA FACTOR SIGV"/>
    <property type="match status" value="1"/>
</dbReference>
<dbReference type="GO" id="GO:0003677">
    <property type="term" value="F:DNA binding"/>
    <property type="evidence" value="ECO:0007669"/>
    <property type="project" value="UniProtKB-KW"/>
</dbReference>
<dbReference type="InterPro" id="IPR013325">
    <property type="entry name" value="RNA_pol_sigma_r2"/>
</dbReference>
<keyword evidence="4 6" id="KW-0238">DNA-binding</keyword>
<dbReference type="Proteomes" id="UP000482209">
    <property type="component" value="Unassembled WGS sequence"/>
</dbReference>
<evidence type="ECO:0000256" key="1">
    <source>
        <dbReference type="ARBA" id="ARBA00010641"/>
    </source>
</evidence>
<keyword evidence="2 6" id="KW-0805">Transcription regulation</keyword>
<dbReference type="SUPFAM" id="SSF88659">
    <property type="entry name" value="Sigma3 and sigma4 domains of RNA polymerase sigma factors"/>
    <property type="match status" value="1"/>
</dbReference>
<dbReference type="Gene3D" id="1.10.10.10">
    <property type="entry name" value="Winged helix-like DNA-binding domain superfamily/Winged helix DNA-binding domain"/>
    <property type="match status" value="1"/>
</dbReference>
<dbReference type="InterPro" id="IPR039425">
    <property type="entry name" value="RNA_pol_sigma-70-like"/>
</dbReference>
<dbReference type="Pfam" id="PF04542">
    <property type="entry name" value="Sigma70_r2"/>
    <property type="match status" value="1"/>
</dbReference>
<evidence type="ECO:0000256" key="6">
    <source>
        <dbReference type="RuleBase" id="RU000716"/>
    </source>
</evidence>
<keyword evidence="10" id="KW-1185">Reference proteome</keyword>
<dbReference type="InterPro" id="IPR013249">
    <property type="entry name" value="RNA_pol_sigma70_r4_t2"/>
</dbReference>
<feature type="domain" description="RNA polymerase sigma factor 70 region 4 type 2" evidence="8">
    <location>
        <begin position="105"/>
        <end position="155"/>
    </location>
</feature>
<protein>
    <recommendedName>
        <fullName evidence="6">RNA polymerase sigma factor</fullName>
    </recommendedName>
</protein>
<dbReference type="InterPro" id="IPR007627">
    <property type="entry name" value="RNA_pol_sigma70_r2"/>
</dbReference>
<evidence type="ECO:0000256" key="5">
    <source>
        <dbReference type="ARBA" id="ARBA00023163"/>
    </source>
</evidence>
<sequence>MKQTLQSYLIDFIMENQKKYYRIAYCYVKNKETALDIVQNTIVKVLENQDSLRKKRAAKTWIYQILIHECLNELRKTKREIPCEPEQLGEDFYKEKFYDGEEEVLFEAINILPEKQKTVILLHYYEYLTLKEIAAITETNLSTVKTRLYSGLKKLKTILKEEIE</sequence>
<dbReference type="CDD" id="cd06171">
    <property type="entry name" value="Sigma70_r4"/>
    <property type="match status" value="1"/>
</dbReference>
<feature type="domain" description="RNA polymerase sigma-70 region 2" evidence="7">
    <location>
        <begin position="13"/>
        <end position="79"/>
    </location>
</feature>
<dbReference type="GO" id="GO:0016987">
    <property type="term" value="F:sigma factor activity"/>
    <property type="evidence" value="ECO:0007669"/>
    <property type="project" value="UniProtKB-KW"/>
</dbReference>
<evidence type="ECO:0000313" key="10">
    <source>
        <dbReference type="Proteomes" id="UP000482209"/>
    </source>
</evidence>
<dbReference type="GO" id="GO:0006950">
    <property type="term" value="P:response to stress"/>
    <property type="evidence" value="ECO:0007669"/>
    <property type="project" value="UniProtKB-ARBA"/>
</dbReference>
<name>A0A6L5XZ05_9FIRM</name>
<dbReference type="InterPro" id="IPR014284">
    <property type="entry name" value="RNA_pol_sigma-70_dom"/>
</dbReference>
<keyword evidence="3 6" id="KW-0731">Sigma factor</keyword>
<proteinExistence type="inferred from homology"/>
<comment type="similarity">
    <text evidence="1 6">Belongs to the sigma-70 factor family. ECF subfamily.</text>
</comment>
<keyword evidence="5 6" id="KW-0804">Transcription</keyword>
<accession>A0A6L5XZ05</accession>